<evidence type="ECO:0000313" key="2">
    <source>
        <dbReference type="EMBL" id="GAA1979191.1"/>
    </source>
</evidence>
<dbReference type="EMBL" id="BAAAPC010000001">
    <property type="protein sequence ID" value="GAA1979191.1"/>
    <property type="molecule type" value="Genomic_DNA"/>
</dbReference>
<dbReference type="Proteomes" id="UP001501585">
    <property type="component" value="Unassembled WGS sequence"/>
</dbReference>
<feature type="transmembrane region" description="Helical" evidence="1">
    <location>
        <begin position="116"/>
        <end position="136"/>
    </location>
</feature>
<protein>
    <submittedName>
        <fullName evidence="2">Uncharacterized protein</fullName>
    </submittedName>
</protein>
<proteinExistence type="predicted"/>
<dbReference type="RefSeq" id="WP_344103316.1">
    <property type="nucleotide sequence ID" value="NZ_BAAAPC010000001.1"/>
</dbReference>
<feature type="transmembrane region" description="Helical" evidence="1">
    <location>
        <begin position="88"/>
        <end position="110"/>
    </location>
</feature>
<keyword evidence="1" id="KW-0812">Transmembrane</keyword>
<organism evidence="2 3">
    <name type="scientific">Nocardiopsis rhodophaea</name>
    <dbReference type="NCBI Taxonomy" id="280238"/>
    <lineage>
        <taxon>Bacteria</taxon>
        <taxon>Bacillati</taxon>
        <taxon>Actinomycetota</taxon>
        <taxon>Actinomycetes</taxon>
        <taxon>Streptosporangiales</taxon>
        <taxon>Nocardiopsidaceae</taxon>
        <taxon>Nocardiopsis</taxon>
    </lineage>
</organism>
<feature type="transmembrane region" description="Helical" evidence="1">
    <location>
        <begin position="28"/>
        <end position="51"/>
    </location>
</feature>
<comment type="caution">
    <text evidence="2">The sequence shown here is derived from an EMBL/GenBank/DDBJ whole genome shotgun (WGS) entry which is preliminary data.</text>
</comment>
<feature type="transmembrane region" description="Helical" evidence="1">
    <location>
        <begin position="57"/>
        <end position="76"/>
    </location>
</feature>
<gene>
    <name evidence="2" type="ORF">GCM10009799_00410</name>
</gene>
<keyword evidence="3" id="KW-1185">Reference proteome</keyword>
<name>A0ABN2S2D6_9ACTN</name>
<accession>A0ABN2S2D6</accession>
<sequence length="140" mass="15747">MGTGQWSVEAALAEAERMRGRSLRAARWFRVYLVVAGLLAVGFIVGLEALYPNGWERYVVIAVWGALTVLAGQWVDRRGAFPVGGRRRFYIAGTIWLLLYLVGIGPLVRWQFDTSLPMWTVASLVMALPFFIAACWRVRV</sequence>
<keyword evidence="1" id="KW-0472">Membrane</keyword>
<reference evidence="2 3" key="1">
    <citation type="journal article" date="2019" name="Int. J. Syst. Evol. Microbiol.">
        <title>The Global Catalogue of Microorganisms (GCM) 10K type strain sequencing project: providing services to taxonomists for standard genome sequencing and annotation.</title>
        <authorList>
            <consortium name="The Broad Institute Genomics Platform"/>
            <consortium name="The Broad Institute Genome Sequencing Center for Infectious Disease"/>
            <person name="Wu L."/>
            <person name="Ma J."/>
        </authorList>
    </citation>
    <scope>NUCLEOTIDE SEQUENCE [LARGE SCALE GENOMIC DNA]</scope>
    <source>
        <strain evidence="2 3">JCM 15313</strain>
    </source>
</reference>
<evidence type="ECO:0000256" key="1">
    <source>
        <dbReference type="SAM" id="Phobius"/>
    </source>
</evidence>
<keyword evidence="1" id="KW-1133">Transmembrane helix</keyword>
<evidence type="ECO:0000313" key="3">
    <source>
        <dbReference type="Proteomes" id="UP001501585"/>
    </source>
</evidence>